<evidence type="ECO:0000256" key="1">
    <source>
        <dbReference type="SAM" id="SignalP"/>
    </source>
</evidence>
<dbReference type="AlphaFoldDB" id="A0A7D4TEK1"/>
<accession>A0A7D4TEK1</accession>
<dbReference type="InterPro" id="IPR003787">
    <property type="entry name" value="Sulphur_relay_DsrE/F-like"/>
</dbReference>
<feature type="chain" id="PRO_5028989737" evidence="1">
    <location>
        <begin position="37"/>
        <end position="164"/>
    </location>
</feature>
<dbReference type="Gene3D" id="3.40.1260.10">
    <property type="entry name" value="DsrEFH-like"/>
    <property type="match status" value="1"/>
</dbReference>
<name>A0A7D4TEK1_9GAMM</name>
<reference evidence="2 3" key="1">
    <citation type="submission" date="2020-05" db="EMBL/GenBank/DDBJ databases">
        <title>Thiomicrorhabdus sediminis sp.nov. and Thiomicrorhabdus xiamenensis sp.nov., novel sulfur-oxidizing bacteria isolated from coastal sediment.</title>
        <authorList>
            <person name="Liu X."/>
        </authorList>
    </citation>
    <scope>NUCLEOTIDE SEQUENCE [LARGE SCALE GENOMIC DNA]</scope>
    <source>
        <strain evidence="2 3">G2</strain>
    </source>
</reference>
<evidence type="ECO:0000313" key="3">
    <source>
        <dbReference type="Proteomes" id="UP000504724"/>
    </source>
</evidence>
<dbReference type="Proteomes" id="UP000504724">
    <property type="component" value="Chromosome"/>
</dbReference>
<sequence>MRKPLPIKAHTFAVYRLFIQSSLAFLFTLLSTTAMAAQEEAPLPDTFAEHKVVLQISDADPKKQVLVLNVAANLQRYYGPSNLDIEVVAFGPGVRLMLKDNANSARIKSMINAGVRFSACSNTLQNFAKILGQKPEIIDGVQKVPAGAGRILQLNAAGWQILKP</sequence>
<dbReference type="InterPro" id="IPR027396">
    <property type="entry name" value="DsrEFH-like"/>
</dbReference>
<evidence type="ECO:0000313" key="2">
    <source>
        <dbReference type="EMBL" id="QKI88108.1"/>
    </source>
</evidence>
<keyword evidence="3" id="KW-1185">Reference proteome</keyword>
<dbReference type="PANTHER" id="PTHR37691:SF1">
    <property type="entry name" value="BLR3518 PROTEIN"/>
    <property type="match status" value="1"/>
</dbReference>
<gene>
    <name evidence="2" type="ORF">HQN79_00255</name>
</gene>
<protein>
    <submittedName>
        <fullName evidence="2">DsrE family protein</fullName>
    </submittedName>
</protein>
<dbReference type="SUPFAM" id="SSF75169">
    <property type="entry name" value="DsrEFH-like"/>
    <property type="match status" value="1"/>
</dbReference>
<dbReference type="RefSeq" id="WP_173283699.1">
    <property type="nucleotide sequence ID" value="NZ_CP054020.1"/>
</dbReference>
<dbReference type="KEGG" id="txa:HQN79_00255"/>
<proteinExistence type="predicted"/>
<organism evidence="2 3">
    <name type="scientific">Thiomicrorhabdus xiamenensis</name>
    <dbReference type="NCBI Taxonomy" id="2739063"/>
    <lineage>
        <taxon>Bacteria</taxon>
        <taxon>Pseudomonadati</taxon>
        <taxon>Pseudomonadota</taxon>
        <taxon>Gammaproteobacteria</taxon>
        <taxon>Thiotrichales</taxon>
        <taxon>Piscirickettsiaceae</taxon>
        <taxon>Thiomicrorhabdus</taxon>
    </lineage>
</organism>
<keyword evidence="1" id="KW-0732">Signal</keyword>
<dbReference type="PANTHER" id="PTHR37691">
    <property type="entry name" value="BLR3518 PROTEIN"/>
    <property type="match status" value="1"/>
</dbReference>
<feature type="signal peptide" evidence="1">
    <location>
        <begin position="1"/>
        <end position="36"/>
    </location>
</feature>
<dbReference type="Pfam" id="PF02635">
    <property type="entry name" value="DsrE"/>
    <property type="match status" value="1"/>
</dbReference>
<dbReference type="EMBL" id="CP054020">
    <property type="protein sequence ID" value="QKI88108.1"/>
    <property type="molecule type" value="Genomic_DNA"/>
</dbReference>